<dbReference type="OrthoDB" id="10042846at2759"/>
<feature type="compositionally biased region" description="Basic residues" evidence="1">
    <location>
        <begin position="561"/>
        <end position="570"/>
    </location>
</feature>
<feature type="compositionally biased region" description="Basic and acidic residues" evidence="1">
    <location>
        <begin position="497"/>
        <end position="511"/>
    </location>
</feature>
<feature type="region of interest" description="Disordered" evidence="1">
    <location>
        <begin position="48"/>
        <end position="179"/>
    </location>
</feature>
<evidence type="ECO:0000313" key="3">
    <source>
        <dbReference type="EMBL" id="VEN60644.1"/>
    </source>
</evidence>
<dbReference type="InterPro" id="IPR039183">
    <property type="entry name" value="CCD66"/>
</dbReference>
<feature type="domain" description="CCDC66" evidence="2">
    <location>
        <begin position="166"/>
        <end position="289"/>
    </location>
</feature>
<dbReference type="AlphaFoldDB" id="A0A653DKW0"/>
<dbReference type="GO" id="GO:0060271">
    <property type="term" value="P:cilium assembly"/>
    <property type="evidence" value="ECO:0007669"/>
    <property type="project" value="TreeGrafter"/>
</dbReference>
<keyword evidence="4" id="KW-1185">Reference proteome</keyword>
<dbReference type="Proteomes" id="UP000410492">
    <property type="component" value="Unassembled WGS sequence"/>
</dbReference>
<feature type="region of interest" description="Disordered" evidence="1">
    <location>
        <begin position="497"/>
        <end position="570"/>
    </location>
</feature>
<dbReference type="PANTHER" id="PTHR22736:SF2">
    <property type="entry name" value="COILED-COIL DOMAIN-CONTAINING PROTEIN 66"/>
    <property type="match status" value="1"/>
</dbReference>
<name>A0A653DKW0_CALMS</name>
<sequence>MYRTMSLVERKKLQWAKEKEEMAALRSPLTTVKSIERLDNKLAIINQDYSKNPRGTPRRSSLPPLYKNNCLDKEKEIGGETSGYGSDHSPSGCVETWHQSGYESSSSRDDRPKWQGREEPFDKAATEPPNWVKRGLQDGEIIVSNTSPAESPEQRCEDSERPYTGSSCSQQRNTYIRGQNARIDSAELAERERRRQIALAHQEAIRQQLEERERRRKEERERRIKEEREEEQRIEREQEIERKKREAELKSFQEKQEKERKRKEAIQEAIELAQKEAQLEKLKRNRNVNLLDNCTEKNLPKEAPQAEYKHEEVVEDNEHKTDCNELNNSKQTSNRSEMLNNEVSSLEVKGKAISTPRSARENESQPDQEPPKEQLNNQPPFALTQNNALAASNPDNLALVFPPLETLQSYQYALLVPTTPQSLPIAVPINIPTTARSEQRTENRLLTPTQYRYKNKRLCDSATQTDDSYFRDSANKEKYLREKLTNLELTYENRIRKDRRSRSESLEERPKWGANRPPTRYVKQSEKDPLYQRRKLRQKMRESKNYEDKNSSDDSRTASPRYRKKDRRTQRALWRRNDQMFTRNIRMLKTEIIPLESDRDQLYYKQNSACHCGRHRCSSENVRVDILKIERSPRDTSSCREDRRERLPDVNDDIIDKLSCLHNGLLIKGEQWDDNSQSSLSSATRR</sequence>
<dbReference type="EMBL" id="CAACVG010012678">
    <property type="protein sequence ID" value="VEN60644.1"/>
    <property type="molecule type" value="Genomic_DNA"/>
</dbReference>
<feature type="region of interest" description="Disordered" evidence="1">
    <location>
        <begin position="207"/>
        <end position="265"/>
    </location>
</feature>
<feature type="compositionally biased region" description="Basic and acidic residues" evidence="1">
    <location>
        <begin position="152"/>
        <end position="161"/>
    </location>
</feature>
<evidence type="ECO:0000259" key="2">
    <source>
        <dbReference type="Pfam" id="PF15236"/>
    </source>
</evidence>
<feature type="compositionally biased region" description="Basic and acidic residues" evidence="1">
    <location>
        <begin position="106"/>
        <end position="125"/>
    </location>
</feature>
<evidence type="ECO:0000313" key="4">
    <source>
        <dbReference type="Proteomes" id="UP000410492"/>
    </source>
</evidence>
<feature type="compositionally biased region" description="Basic and acidic residues" evidence="1">
    <location>
        <begin position="307"/>
        <end position="323"/>
    </location>
</feature>
<feature type="region of interest" description="Disordered" evidence="1">
    <location>
        <begin position="299"/>
        <end position="379"/>
    </location>
</feature>
<reference evidence="3 4" key="1">
    <citation type="submission" date="2019-01" db="EMBL/GenBank/DDBJ databases">
        <authorList>
            <person name="Sayadi A."/>
        </authorList>
    </citation>
    <scope>NUCLEOTIDE SEQUENCE [LARGE SCALE GENOMIC DNA]</scope>
</reference>
<feature type="compositionally biased region" description="Basic and acidic residues" evidence="1">
    <location>
        <begin position="539"/>
        <end position="556"/>
    </location>
</feature>
<evidence type="ECO:0000256" key="1">
    <source>
        <dbReference type="SAM" id="MobiDB-lite"/>
    </source>
</evidence>
<dbReference type="PANTHER" id="PTHR22736">
    <property type="entry name" value="COILED-COIL DOMAIN-CONTAINING PROTEIN 66"/>
    <property type="match status" value="1"/>
</dbReference>
<gene>
    <name evidence="3" type="ORF">CALMAC_LOCUS18274</name>
</gene>
<proteinExistence type="predicted"/>
<accession>A0A653DKW0</accession>
<dbReference type="GO" id="GO:0005929">
    <property type="term" value="C:cilium"/>
    <property type="evidence" value="ECO:0007669"/>
    <property type="project" value="TreeGrafter"/>
</dbReference>
<dbReference type="Pfam" id="PF15236">
    <property type="entry name" value="CCDC66"/>
    <property type="match status" value="1"/>
</dbReference>
<protein>
    <recommendedName>
        <fullName evidence="2">CCDC66 domain-containing protein</fullName>
    </recommendedName>
</protein>
<dbReference type="InterPro" id="IPR040467">
    <property type="entry name" value="CCDC66_dom"/>
</dbReference>
<feature type="compositionally biased region" description="Polar residues" evidence="1">
    <location>
        <begin position="164"/>
        <end position="177"/>
    </location>
</feature>
<feature type="compositionally biased region" description="Basic and acidic residues" evidence="1">
    <location>
        <begin position="208"/>
        <end position="265"/>
    </location>
</feature>
<organism evidence="3 4">
    <name type="scientific">Callosobruchus maculatus</name>
    <name type="common">Southern cowpea weevil</name>
    <name type="synonym">Pulse bruchid</name>
    <dbReference type="NCBI Taxonomy" id="64391"/>
    <lineage>
        <taxon>Eukaryota</taxon>
        <taxon>Metazoa</taxon>
        <taxon>Ecdysozoa</taxon>
        <taxon>Arthropoda</taxon>
        <taxon>Hexapoda</taxon>
        <taxon>Insecta</taxon>
        <taxon>Pterygota</taxon>
        <taxon>Neoptera</taxon>
        <taxon>Endopterygota</taxon>
        <taxon>Coleoptera</taxon>
        <taxon>Polyphaga</taxon>
        <taxon>Cucujiformia</taxon>
        <taxon>Chrysomeloidea</taxon>
        <taxon>Chrysomelidae</taxon>
        <taxon>Bruchinae</taxon>
        <taxon>Bruchini</taxon>
        <taxon>Callosobruchus</taxon>
    </lineage>
</organism>
<dbReference type="GO" id="GO:0008017">
    <property type="term" value="F:microtubule binding"/>
    <property type="evidence" value="ECO:0007669"/>
    <property type="project" value="TreeGrafter"/>
</dbReference>
<dbReference type="GO" id="GO:0005874">
    <property type="term" value="C:microtubule"/>
    <property type="evidence" value="ECO:0007669"/>
    <property type="project" value="TreeGrafter"/>
</dbReference>
<feature type="compositionally biased region" description="Polar residues" evidence="1">
    <location>
        <begin position="324"/>
        <end position="344"/>
    </location>
</feature>